<evidence type="ECO:0000313" key="5">
    <source>
        <dbReference type="Proteomes" id="UP000189059"/>
    </source>
</evidence>
<organism evidence="3">
    <name type="scientific">Paenibacillus ihbetae</name>
    <dbReference type="NCBI Taxonomy" id="1870820"/>
    <lineage>
        <taxon>Bacteria</taxon>
        <taxon>Bacillati</taxon>
        <taxon>Bacillota</taxon>
        <taxon>Bacilli</taxon>
        <taxon>Bacillales</taxon>
        <taxon>Paenibacillaceae</taxon>
        <taxon>Paenibacillus</taxon>
    </lineage>
</organism>
<accession>A0A1B2E7R2</accession>
<sequence>MNKTNNMNLWSIGLGSTLLMIMLAGSENAIGGGQASAVDSPRSGPSGFTMQVVQESSANGYGSVQNKETGTAGNRADLNKAINNEDPDNNAQHGISGNSHGNTDKLLAQVLTMVSDT</sequence>
<evidence type="ECO:0000256" key="2">
    <source>
        <dbReference type="SAM" id="SignalP"/>
    </source>
</evidence>
<feature type="chain" id="PRO_5008535794" evidence="2">
    <location>
        <begin position="30"/>
        <end position="117"/>
    </location>
</feature>
<proteinExistence type="predicted"/>
<keyword evidence="5" id="KW-1185">Reference proteome</keyword>
<dbReference type="GeneID" id="48312025"/>
<name>A0A1B2E7R2_9BACL</name>
<dbReference type="OrthoDB" id="2657033at2"/>
<evidence type="ECO:0000256" key="1">
    <source>
        <dbReference type="SAM" id="MobiDB-lite"/>
    </source>
</evidence>
<reference evidence="3" key="1">
    <citation type="submission" date="2016-08" db="EMBL/GenBank/DDBJ databases">
        <title>Complete Genome Seqeunce of Paenibacillus sp. nov. IHBB 9852 from high altitute lake of Indian trans-Himalayas.</title>
        <authorList>
            <person name="Kiran S."/>
            <person name="Swarnkar M.K."/>
            <person name="Rana A."/>
            <person name="Tewari R."/>
            <person name="Gulati A."/>
        </authorList>
    </citation>
    <scope>NUCLEOTIDE SEQUENCE [LARGE SCALE GENOMIC DNA]</scope>
    <source>
        <strain evidence="3">IHBB 9852</strain>
    </source>
</reference>
<feature type="compositionally biased region" description="Polar residues" evidence="1">
    <location>
        <begin position="89"/>
        <end position="101"/>
    </location>
</feature>
<dbReference type="Proteomes" id="UP000189059">
    <property type="component" value="Unassembled WGS sequence"/>
</dbReference>
<feature type="region of interest" description="Disordered" evidence="1">
    <location>
        <begin position="58"/>
        <end position="103"/>
    </location>
</feature>
<feature type="compositionally biased region" description="Polar residues" evidence="1">
    <location>
        <begin position="58"/>
        <end position="72"/>
    </location>
</feature>
<reference evidence="4 5" key="2">
    <citation type="submission" date="2016-12" db="EMBL/GenBank/DDBJ databases">
        <title>Genome sequencing and description of Paenibacillus sp. nov. from high altitude lake in the Indian Trans- Himalayas.</title>
        <authorList>
            <person name="Kiran S."/>
            <person name="Swarnkar M.K."/>
            <person name="Rana A."/>
            <person name="Tewari R."/>
            <person name="Gulati A."/>
        </authorList>
    </citation>
    <scope>NUCLEOTIDE SEQUENCE [LARGE SCALE GENOMIC DNA]</scope>
    <source>
        <strain evidence="4 5">IHBB 9951</strain>
    </source>
</reference>
<dbReference type="AlphaFoldDB" id="A0A1B2E7R2"/>
<gene>
    <name evidence="4" type="ORF">BBD40_08285</name>
    <name evidence="3" type="ORF">BBD41_27355</name>
</gene>
<evidence type="ECO:0000313" key="3">
    <source>
        <dbReference type="EMBL" id="ANY75994.1"/>
    </source>
</evidence>
<keyword evidence="2" id="KW-0732">Signal</keyword>
<dbReference type="KEGG" id="pib:BBD41_27355"/>
<dbReference type="EMBL" id="MRVI01000001">
    <property type="protein sequence ID" value="OOC61851.1"/>
    <property type="molecule type" value="Genomic_DNA"/>
</dbReference>
<dbReference type="RefSeq" id="WP_077566659.1">
    <property type="nucleotide sequence ID" value="NZ_CP016809.1"/>
</dbReference>
<protein>
    <submittedName>
        <fullName evidence="3">Uncharacterized protein</fullName>
    </submittedName>
</protein>
<feature type="signal peptide" evidence="2">
    <location>
        <begin position="1"/>
        <end position="29"/>
    </location>
</feature>
<dbReference type="EMBL" id="CP016809">
    <property type="protein sequence ID" value="ANY75994.1"/>
    <property type="molecule type" value="Genomic_DNA"/>
</dbReference>
<evidence type="ECO:0000313" key="4">
    <source>
        <dbReference type="EMBL" id="OOC61851.1"/>
    </source>
</evidence>